<dbReference type="InterPro" id="IPR036249">
    <property type="entry name" value="Thioredoxin-like_sf"/>
</dbReference>
<organism evidence="3 4">
    <name type="scientific">Zunongwangia endophytica</name>
    <dbReference type="NCBI Taxonomy" id="1808945"/>
    <lineage>
        <taxon>Bacteria</taxon>
        <taxon>Pseudomonadati</taxon>
        <taxon>Bacteroidota</taxon>
        <taxon>Flavobacteriia</taxon>
        <taxon>Flavobacteriales</taxon>
        <taxon>Flavobacteriaceae</taxon>
        <taxon>Zunongwangia</taxon>
    </lineage>
</organism>
<evidence type="ECO:0000313" key="3">
    <source>
        <dbReference type="EMBL" id="MFC4027292.1"/>
    </source>
</evidence>
<gene>
    <name evidence="3" type="ORF">ACFOS1_07740</name>
</gene>
<keyword evidence="1" id="KW-0676">Redox-active center</keyword>
<dbReference type="InterPro" id="IPR000866">
    <property type="entry name" value="AhpC/TSA"/>
</dbReference>
<dbReference type="PROSITE" id="PS51352">
    <property type="entry name" value="THIOREDOXIN_2"/>
    <property type="match status" value="1"/>
</dbReference>
<dbReference type="InterPro" id="IPR050553">
    <property type="entry name" value="Thioredoxin_ResA/DsbE_sf"/>
</dbReference>
<dbReference type="Proteomes" id="UP001595793">
    <property type="component" value="Unassembled WGS sequence"/>
</dbReference>
<protein>
    <submittedName>
        <fullName evidence="3">Redoxin domain-containing protein</fullName>
    </submittedName>
</protein>
<reference evidence="4" key="1">
    <citation type="journal article" date="2019" name="Int. J. Syst. Evol. Microbiol.">
        <title>The Global Catalogue of Microorganisms (GCM) 10K type strain sequencing project: providing services to taxonomists for standard genome sequencing and annotation.</title>
        <authorList>
            <consortium name="The Broad Institute Genomics Platform"/>
            <consortium name="The Broad Institute Genome Sequencing Center for Infectious Disease"/>
            <person name="Wu L."/>
            <person name="Ma J."/>
        </authorList>
    </citation>
    <scope>NUCLEOTIDE SEQUENCE [LARGE SCALE GENOMIC DNA]</scope>
    <source>
        <strain evidence="4">CECT 9128</strain>
    </source>
</reference>
<dbReference type="CDD" id="cd02966">
    <property type="entry name" value="TlpA_like_family"/>
    <property type="match status" value="1"/>
</dbReference>
<dbReference type="InterPro" id="IPR011990">
    <property type="entry name" value="TPR-like_helical_dom_sf"/>
</dbReference>
<accession>A0ABV8H5E0</accession>
<dbReference type="EMBL" id="JBHSAS010000006">
    <property type="protein sequence ID" value="MFC4027292.1"/>
    <property type="molecule type" value="Genomic_DNA"/>
</dbReference>
<dbReference type="InterPro" id="IPR013766">
    <property type="entry name" value="Thioredoxin_domain"/>
</dbReference>
<dbReference type="PANTHER" id="PTHR42852:SF17">
    <property type="entry name" value="THIOREDOXIN-LIKE PROTEIN HI_1115"/>
    <property type="match status" value="1"/>
</dbReference>
<dbReference type="Gene3D" id="3.40.30.10">
    <property type="entry name" value="Glutaredoxin"/>
    <property type="match status" value="1"/>
</dbReference>
<keyword evidence="4" id="KW-1185">Reference proteome</keyword>
<comment type="caution">
    <text evidence="3">The sequence shown here is derived from an EMBL/GenBank/DDBJ whole genome shotgun (WGS) entry which is preliminary data.</text>
</comment>
<dbReference type="PROSITE" id="PS00194">
    <property type="entry name" value="THIOREDOXIN_1"/>
    <property type="match status" value="1"/>
</dbReference>
<dbReference type="Pfam" id="PF00578">
    <property type="entry name" value="AhpC-TSA"/>
    <property type="match status" value="1"/>
</dbReference>
<name>A0ABV8H5E0_9FLAO</name>
<dbReference type="InterPro" id="IPR017937">
    <property type="entry name" value="Thioredoxin_CS"/>
</dbReference>
<evidence type="ECO:0000259" key="2">
    <source>
        <dbReference type="PROSITE" id="PS51352"/>
    </source>
</evidence>
<proteinExistence type="predicted"/>
<dbReference type="PROSITE" id="PS51257">
    <property type="entry name" value="PROKAR_LIPOPROTEIN"/>
    <property type="match status" value="1"/>
</dbReference>
<dbReference type="RefSeq" id="WP_290234494.1">
    <property type="nucleotide sequence ID" value="NZ_JAUFPZ010000002.1"/>
</dbReference>
<dbReference type="SUPFAM" id="SSF48452">
    <property type="entry name" value="TPR-like"/>
    <property type="match status" value="1"/>
</dbReference>
<feature type="domain" description="Thioredoxin" evidence="2">
    <location>
        <begin position="344"/>
        <end position="499"/>
    </location>
</feature>
<dbReference type="SUPFAM" id="SSF52833">
    <property type="entry name" value="Thioredoxin-like"/>
    <property type="match status" value="1"/>
</dbReference>
<sequence>MIKKTLYIAVTSALLGFTACKKDSNSIAFSDQKEEDIRVVLDSLLTSERESSQELLLKKLEELSKSEDESKIKLTYDYYYGLNKPDKVDSLTKIAVAKFPKGTQARFSAYQNIFSKDSLNDQLATYDAWVKQFPPASYSFLDQDIYNIALFYLLEKSVVQNKAEVTDALKSRFLDHPSKATALYNLAGVLYNNGKIEETKACLEIIIRIAKKWENKTDIPEQAKISVVNRHNDAIRLYAILLEETNQCEEAIVYFEKYQNRIDFSDAEINLKYADCLEALGEDQKAFQQLTEVVKMHNEVAEANYPRFKRLFLETQGNKQDFADLETKMENEMDAALVEEVKKNMISEKAPAFSLQKLNGTEVSSSDLKGKILIVDFWATWCAPCKASFPAMQQVKDHYKDDPNIKFLFVNTMESGSPSDVKPEIEKLLNSNSYDFEMFLDTKDNSDAFKMAKAYQVKAIPYKFIIDGEGNIRYKIKGYEGNLEVERKKLIAMIDAVKNKNS</sequence>
<evidence type="ECO:0000313" key="4">
    <source>
        <dbReference type="Proteomes" id="UP001595793"/>
    </source>
</evidence>
<dbReference type="Gene3D" id="1.25.40.10">
    <property type="entry name" value="Tetratricopeptide repeat domain"/>
    <property type="match status" value="1"/>
</dbReference>
<evidence type="ECO:0000256" key="1">
    <source>
        <dbReference type="ARBA" id="ARBA00023284"/>
    </source>
</evidence>
<dbReference type="PANTHER" id="PTHR42852">
    <property type="entry name" value="THIOL:DISULFIDE INTERCHANGE PROTEIN DSBE"/>
    <property type="match status" value="1"/>
</dbReference>